<reference evidence="10 11" key="1">
    <citation type="journal article" date="2018" name="Mol. Plant">
        <title>The genome of Artemisia annua provides insight into the evolution of Asteraceae family and artemisinin biosynthesis.</title>
        <authorList>
            <person name="Shen Q."/>
            <person name="Zhang L."/>
            <person name="Liao Z."/>
            <person name="Wang S."/>
            <person name="Yan T."/>
            <person name="Shi P."/>
            <person name="Liu M."/>
            <person name="Fu X."/>
            <person name="Pan Q."/>
            <person name="Wang Y."/>
            <person name="Lv Z."/>
            <person name="Lu X."/>
            <person name="Zhang F."/>
            <person name="Jiang W."/>
            <person name="Ma Y."/>
            <person name="Chen M."/>
            <person name="Hao X."/>
            <person name="Li L."/>
            <person name="Tang Y."/>
            <person name="Lv G."/>
            <person name="Zhou Y."/>
            <person name="Sun X."/>
            <person name="Brodelius P.E."/>
            <person name="Rose J.K.C."/>
            <person name="Tang K."/>
        </authorList>
    </citation>
    <scope>NUCLEOTIDE SEQUENCE [LARGE SCALE GENOMIC DNA]</scope>
    <source>
        <strain evidence="11">cv. Huhao1</strain>
        <tissue evidence="10">Leaf</tissue>
    </source>
</reference>
<keyword evidence="5" id="KW-0677">Repeat</keyword>
<evidence type="ECO:0000256" key="5">
    <source>
        <dbReference type="ARBA" id="ARBA00022737"/>
    </source>
</evidence>
<evidence type="ECO:0000256" key="7">
    <source>
        <dbReference type="ARBA" id="ARBA00023242"/>
    </source>
</evidence>
<comment type="caution">
    <text evidence="10">The sequence shown here is derived from an EMBL/GenBank/DDBJ whole genome shotgun (WGS) entry which is preliminary data.</text>
</comment>
<protein>
    <submittedName>
        <fullName evidence="10">Armadillo-type fold protein</fullName>
    </submittedName>
</protein>
<organism evidence="10 11">
    <name type="scientific">Artemisia annua</name>
    <name type="common">Sweet wormwood</name>
    <dbReference type="NCBI Taxonomy" id="35608"/>
    <lineage>
        <taxon>Eukaryota</taxon>
        <taxon>Viridiplantae</taxon>
        <taxon>Streptophyta</taxon>
        <taxon>Embryophyta</taxon>
        <taxon>Tracheophyta</taxon>
        <taxon>Spermatophyta</taxon>
        <taxon>Magnoliopsida</taxon>
        <taxon>eudicotyledons</taxon>
        <taxon>Gunneridae</taxon>
        <taxon>Pentapetalae</taxon>
        <taxon>asterids</taxon>
        <taxon>campanulids</taxon>
        <taxon>Asterales</taxon>
        <taxon>Asteraceae</taxon>
        <taxon>Asteroideae</taxon>
        <taxon>Anthemideae</taxon>
        <taxon>Artemisiinae</taxon>
        <taxon>Artemisia</taxon>
    </lineage>
</organism>
<dbReference type="GO" id="GO:0031267">
    <property type="term" value="F:small GTPase binding"/>
    <property type="evidence" value="ECO:0007669"/>
    <property type="project" value="InterPro"/>
</dbReference>
<dbReference type="Pfam" id="PF03810">
    <property type="entry name" value="IBN_N"/>
    <property type="match status" value="1"/>
</dbReference>
<name>A0A2U1PJP2_ARTAN</name>
<gene>
    <name evidence="10" type="ORF">CTI12_AA065110</name>
</gene>
<keyword evidence="7" id="KW-0539">Nucleus</keyword>
<evidence type="ECO:0000313" key="11">
    <source>
        <dbReference type="Proteomes" id="UP000245207"/>
    </source>
</evidence>
<dbReference type="GO" id="GO:0005737">
    <property type="term" value="C:cytoplasm"/>
    <property type="evidence" value="ECO:0007669"/>
    <property type="project" value="UniProtKB-SubCell"/>
</dbReference>
<evidence type="ECO:0000256" key="6">
    <source>
        <dbReference type="ARBA" id="ARBA00022927"/>
    </source>
</evidence>
<feature type="domain" description="Importin N-terminal" evidence="9">
    <location>
        <begin position="23"/>
        <end position="89"/>
    </location>
</feature>
<evidence type="ECO:0000259" key="9">
    <source>
        <dbReference type="PROSITE" id="PS50166"/>
    </source>
</evidence>
<evidence type="ECO:0000256" key="3">
    <source>
        <dbReference type="ARBA" id="ARBA00022448"/>
    </source>
</evidence>
<comment type="subcellular location">
    <subcellularLocation>
        <location evidence="2">Cytoplasm</location>
    </subcellularLocation>
    <subcellularLocation>
        <location evidence="1">Nucleus</location>
    </subcellularLocation>
</comment>
<dbReference type="SMART" id="SM00913">
    <property type="entry name" value="IBN_N"/>
    <property type="match status" value="1"/>
</dbReference>
<feature type="repeat" description="HEAT" evidence="8">
    <location>
        <begin position="378"/>
        <end position="416"/>
    </location>
</feature>
<dbReference type="Proteomes" id="UP000245207">
    <property type="component" value="Unassembled WGS sequence"/>
</dbReference>
<dbReference type="InterPro" id="IPR057672">
    <property type="entry name" value="TPR_IPO4/5"/>
</dbReference>
<keyword evidence="3" id="KW-0813">Transport</keyword>
<dbReference type="EMBL" id="PKPP01001065">
    <property type="protein sequence ID" value="PWA85981.1"/>
    <property type="molecule type" value="Genomic_DNA"/>
</dbReference>
<evidence type="ECO:0000256" key="8">
    <source>
        <dbReference type="PROSITE-ProRule" id="PRU00103"/>
    </source>
</evidence>
<accession>A0A2U1PJP2</accession>
<dbReference type="Gene3D" id="1.25.10.10">
    <property type="entry name" value="Leucine-rich Repeat Variant"/>
    <property type="match status" value="1"/>
</dbReference>
<evidence type="ECO:0000256" key="4">
    <source>
        <dbReference type="ARBA" id="ARBA00022490"/>
    </source>
</evidence>
<dbReference type="OrthoDB" id="7862313at2759"/>
<dbReference type="InterPro" id="IPR011989">
    <property type="entry name" value="ARM-like"/>
</dbReference>
<keyword evidence="11" id="KW-1185">Reference proteome</keyword>
<dbReference type="AlphaFoldDB" id="A0A2U1PJP2"/>
<dbReference type="Pfam" id="PF25574">
    <property type="entry name" value="TPR_IMB1"/>
    <property type="match status" value="1"/>
</dbReference>
<dbReference type="Pfam" id="PF25780">
    <property type="entry name" value="TPR_IPO5"/>
    <property type="match status" value="1"/>
</dbReference>
<dbReference type="InterPro" id="IPR001494">
    <property type="entry name" value="Importin-beta_N"/>
</dbReference>
<dbReference type="PROSITE" id="PS50166">
    <property type="entry name" value="IMPORTIN_B_NT"/>
    <property type="match status" value="1"/>
</dbReference>
<proteinExistence type="predicted"/>
<evidence type="ECO:0000256" key="2">
    <source>
        <dbReference type="ARBA" id="ARBA00004496"/>
    </source>
</evidence>
<dbReference type="SUPFAM" id="SSF48371">
    <property type="entry name" value="ARM repeat"/>
    <property type="match status" value="2"/>
</dbReference>
<feature type="repeat" description="HEAT" evidence="8">
    <location>
        <begin position="419"/>
        <end position="454"/>
    </location>
</feature>
<dbReference type="InterPro" id="IPR016024">
    <property type="entry name" value="ARM-type_fold"/>
</dbReference>
<dbReference type="InterPro" id="IPR040122">
    <property type="entry name" value="Importin_beta"/>
</dbReference>
<dbReference type="STRING" id="35608.A0A2U1PJP2"/>
<dbReference type="InterPro" id="IPR058584">
    <property type="entry name" value="IMB1_TNPO1-like_TPR"/>
</dbReference>
<dbReference type="PANTHER" id="PTHR10527">
    <property type="entry name" value="IMPORTIN BETA"/>
    <property type="match status" value="1"/>
</dbReference>
<keyword evidence="4" id="KW-0963">Cytoplasm</keyword>
<dbReference type="GO" id="GO:0006606">
    <property type="term" value="P:protein import into nucleus"/>
    <property type="evidence" value="ECO:0007669"/>
    <property type="project" value="InterPro"/>
</dbReference>
<sequence length="1048" mass="115624">MAQSLELLLLQFLMPDNEARMQAEDQIKRMARDPNVVLELVDHISSAKTPAVRQLSAVILRKKITGHWGKLTEDVRDLVKECLIESITTENSPSVRRASANAMSIIAKFAVPSGEWPDLLPFLFQCSHSAEEDLREVGLLLFSSLTETTADSFQPYISDLQLLLVKCLQDEASSVRLAALKAVGAFLESIHDESQVTKFCELIPSILNYSRQSLASDEEDIAIIALEIFDELVESPSPLPGESVKAIVEFFLEISLNTNLQISTRHQAIQIISWLAKYKSNSLKDQDLIIPILDIMFQLLTEVTNSEDEDDLSPDRAAAEVLDTMSVNLSKHVFPLVLEFASKNSQNVEPKFREASAMVLGLISEGCLELIKENLEAVLRIVLESLRDPEQIVRGAASYALGQFAEYLQPEIISHYERILPHILASLQDASDNVKEKSYYALAAFCENMDEEIIPFIDPLMENLLASLENNPRTLHETGLSAIGSIASAAPEEFVPYAEKVLVLMKTFMVHTNDADLRARARATELAGIVAMIAGRERMEPILPPLIQAAISGFRLEYGELREYTHGFLSNMAELLKDGMIRYLPFVVPLAFYSCNLDDGPAFDVIESDEDEDVVGLGAVSSDDEAQDEPRVGDISIRTTVLEEKAAATQALGLFARHTKSAYAPYLGESLMIMVNHSAYIHEDVRLQAITGLKHILTAAHAILKGQNDGESQIKELLDCVMPIYIKTINGDDDKEIVAQACMSVAEIIEDFGYDSIESHMHRLVESTAVLLRQKSACQQAEPSGDIENYDHAHDELLMDAVTDLLPVFAKAMGSNFEPFFATLFDPLMEFAKGSSSPQDRTMVVACLAEVAHDMGAPVSGYIDPVMPFVLKELASPLATNRRNAAFCLGELCKNGGDCSIRYFSDALYCIYPLLEEPEPDHAVSDNAAGALAKMIMAKKNYVPLNQVLPILLNVLPLKEDHDESAPVYNCICKLVLSSNSQILQQVSDLIIIFAQVAISPLETREVKVQIGGALAHLISIYGKQMLPMLKSLPQPYARALAAILPKS</sequence>
<evidence type="ECO:0000256" key="1">
    <source>
        <dbReference type="ARBA" id="ARBA00004123"/>
    </source>
</evidence>
<evidence type="ECO:0000313" key="10">
    <source>
        <dbReference type="EMBL" id="PWA85981.1"/>
    </source>
</evidence>
<keyword evidence="6" id="KW-0653">Protein transport</keyword>
<dbReference type="PROSITE" id="PS50077">
    <property type="entry name" value="HEAT_REPEAT"/>
    <property type="match status" value="2"/>
</dbReference>
<dbReference type="InterPro" id="IPR021133">
    <property type="entry name" value="HEAT_type_2"/>
</dbReference>